<dbReference type="SMART" id="SM00175">
    <property type="entry name" value="RAB"/>
    <property type="match status" value="1"/>
</dbReference>
<keyword evidence="1" id="KW-0547">Nucleotide-binding</keyword>
<evidence type="ECO:0000313" key="4">
    <source>
        <dbReference type="Proteomes" id="UP000018208"/>
    </source>
</evidence>
<reference evidence="2 3" key="1">
    <citation type="journal article" date="2014" name="PLoS Genet.">
        <title>The Genome of Spironucleus salmonicida Highlights a Fish Pathogen Adapted to Fluctuating Environments.</title>
        <authorList>
            <person name="Xu F."/>
            <person name="Jerlstrom-Hultqvist J."/>
            <person name="Einarsson E."/>
            <person name="Astvaldsson A."/>
            <person name="Svard S.G."/>
            <person name="Andersson J.O."/>
        </authorList>
    </citation>
    <scope>NUCLEOTIDE SEQUENCE</scope>
    <source>
        <strain evidence="3">ATCC 50377</strain>
    </source>
</reference>
<keyword evidence="4" id="KW-1185">Reference proteome</keyword>
<dbReference type="EMBL" id="KI546166">
    <property type="protein sequence ID" value="EST42207.1"/>
    <property type="molecule type" value="Genomic_DNA"/>
</dbReference>
<dbReference type="PANTHER" id="PTHR47978">
    <property type="match status" value="1"/>
</dbReference>
<dbReference type="Gene3D" id="3.40.50.300">
    <property type="entry name" value="P-loop containing nucleotide triphosphate hydrolases"/>
    <property type="match status" value="1"/>
</dbReference>
<dbReference type="Pfam" id="PF00071">
    <property type="entry name" value="Ras"/>
    <property type="match status" value="1"/>
</dbReference>
<evidence type="ECO:0000256" key="1">
    <source>
        <dbReference type="ARBA" id="ARBA00022741"/>
    </source>
</evidence>
<dbReference type="OrthoDB" id="265044at2759"/>
<dbReference type="Proteomes" id="UP000018208">
    <property type="component" value="Unassembled WGS sequence"/>
</dbReference>
<dbReference type="VEuPathDB" id="GiardiaDB:SS50377_22298"/>
<dbReference type="PROSITE" id="PS51419">
    <property type="entry name" value="RAB"/>
    <property type="match status" value="1"/>
</dbReference>
<dbReference type="AlphaFoldDB" id="V6LCN4"/>
<gene>
    <name evidence="2" type="ORF">SS50377_18509</name>
    <name evidence="3" type="ORF">SS50377_22298</name>
</gene>
<evidence type="ECO:0000313" key="2">
    <source>
        <dbReference type="EMBL" id="EST42207.1"/>
    </source>
</evidence>
<dbReference type="EMBL" id="AUWU02000003">
    <property type="protein sequence ID" value="KAH0574683.1"/>
    <property type="molecule type" value="Genomic_DNA"/>
</dbReference>
<organism evidence="2">
    <name type="scientific">Spironucleus salmonicida</name>
    <dbReference type="NCBI Taxonomy" id="348837"/>
    <lineage>
        <taxon>Eukaryota</taxon>
        <taxon>Metamonada</taxon>
        <taxon>Diplomonadida</taxon>
        <taxon>Hexamitidae</taxon>
        <taxon>Hexamitinae</taxon>
        <taxon>Spironucleus</taxon>
    </lineage>
</organism>
<protein>
    <submittedName>
        <fullName evidence="2">Ras domain-containing protein</fullName>
    </submittedName>
</protein>
<dbReference type="InterPro" id="IPR027417">
    <property type="entry name" value="P-loop_NTPase"/>
</dbReference>
<dbReference type="GO" id="GO:0005525">
    <property type="term" value="F:GTP binding"/>
    <property type="evidence" value="ECO:0007669"/>
    <property type="project" value="InterPro"/>
</dbReference>
<sequence length="404" mass="47353">MPEYQTFSCPFFIVGDSNTGKRTFAKSLSHNFQLNAQDDRFNIQVRSKLIISLIEDLPEQPFGLILVYDITNQISFDYIKNIVTNLPTSQIIILLGTHRDLQDQRQIEYEVAQDFKKLHNMIWFEFAADSQKQADILTKQIFIRSVFAIRNIIETGCIIPTLKETESNQYLQVCQINDQFVNEDEMMNLSAIIDEEQSGGVNMQSPDLHVFQESLSPQTLRQTYQVEADKFYISQKSQQKVFKKIEKLEREPPILQLDLELNGNIYKLEVRRDDVAYDLAKCFVERYSLDHSMIKQISLLVLDRLSQFSQQERESQLQRKKQVIDNYPFNEPKFFHKEVRKVLFKFELEVAAKSITVAWREGDESRRVAMGLIKTLGLKEELYYNFIIGKINEILSLWKLSQDE</sequence>
<dbReference type="SUPFAM" id="SSF52540">
    <property type="entry name" value="P-loop containing nucleoside triphosphate hydrolases"/>
    <property type="match status" value="1"/>
</dbReference>
<dbReference type="InterPro" id="IPR001806">
    <property type="entry name" value="Small_GTPase"/>
</dbReference>
<reference evidence="3" key="2">
    <citation type="submission" date="2020-12" db="EMBL/GenBank/DDBJ databases">
        <title>New Spironucleus salmonicida genome in near-complete chromosomes.</title>
        <authorList>
            <person name="Xu F."/>
            <person name="Kurt Z."/>
            <person name="Jimenez-Gonzalez A."/>
            <person name="Astvaldsson A."/>
            <person name="Andersson J.O."/>
            <person name="Svard S.G."/>
        </authorList>
    </citation>
    <scope>NUCLEOTIDE SEQUENCE</scope>
    <source>
        <strain evidence="3">ATCC 50377</strain>
    </source>
</reference>
<dbReference type="GO" id="GO:0003924">
    <property type="term" value="F:GTPase activity"/>
    <property type="evidence" value="ECO:0007669"/>
    <property type="project" value="InterPro"/>
</dbReference>
<name>V6LCN4_9EUKA</name>
<proteinExistence type="predicted"/>
<accession>V6LCN4</accession>
<evidence type="ECO:0000313" key="3">
    <source>
        <dbReference type="EMBL" id="KAH0574683.1"/>
    </source>
</evidence>